<feature type="compositionally biased region" description="Gly residues" evidence="3">
    <location>
        <begin position="41"/>
        <end position="58"/>
    </location>
</feature>
<evidence type="ECO:0000313" key="7">
    <source>
        <dbReference type="Proteomes" id="UP001460270"/>
    </source>
</evidence>
<feature type="compositionally biased region" description="Polar residues" evidence="3">
    <location>
        <begin position="602"/>
        <end position="611"/>
    </location>
</feature>
<feature type="region of interest" description="Disordered" evidence="3">
    <location>
        <begin position="964"/>
        <end position="985"/>
    </location>
</feature>
<dbReference type="InterPro" id="IPR026947">
    <property type="entry name" value="UBN_middle_dom"/>
</dbReference>
<feature type="region of interest" description="Disordered" evidence="3">
    <location>
        <begin position="187"/>
        <end position="235"/>
    </location>
</feature>
<feature type="region of interest" description="Disordered" evidence="3">
    <location>
        <begin position="1"/>
        <end position="134"/>
    </location>
</feature>
<protein>
    <recommendedName>
        <fullName evidence="8">Ubinuclein 2b</fullName>
    </recommendedName>
</protein>
<feature type="compositionally biased region" description="Polar residues" evidence="3">
    <location>
        <begin position="342"/>
        <end position="355"/>
    </location>
</feature>
<evidence type="ECO:0008006" key="8">
    <source>
        <dbReference type="Google" id="ProtNLM"/>
    </source>
</evidence>
<evidence type="ECO:0000256" key="1">
    <source>
        <dbReference type="ARBA" id="ARBA00009911"/>
    </source>
</evidence>
<evidence type="ECO:0000256" key="2">
    <source>
        <dbReference type="ARBA" id="ARBA00022553"/>
    </source>
</evidence>
<feature type="compositionally biased region" description="Basic and acidic residues" evidence="3">
    <location>
        <begin position="248"/>
        <end position="257"/>
    </location>
</feature>
<comment type="similarity">
    <text evidence="1">Belongs to the ubinuclein family.</text>
</comment>
<keyword evidence="2" id="KW-0597">Phosphoprotein</keyword>
<proteinExistence type="inferred from homology"/>
<organism evidence="6 7">
    <name type="scientific">Mugilogobius chulae</name>
    <name type="common">yellowstripe goby</name>
    <dbReference type="NCBI Taxonomy" id="88201"/>
    <lineage>
        <taxon>Eukaryota</taxon>
        <taxon>Metazoa</taxon>
        <taxon>Chordata</taxon>
        <taxon>Craniata</taxon>
        <taxon>Vertebrata</taxon>
        <taxon>Euteleostomi</taxon>
        <taxon>Actinopterygii</taxon>
        <taxon>Neopterygii</taxon>
        <taxon>Teleostei</taxon>
        <taxon>Neoteleostei</taxon>
        <taxon>Acanthomorphata</taxon>
        <taxon>Gobiaria</taxon>
        <taxon>Gobiiformes</taxon>
        <taxon>Gobioidei</taxon>
        <taxon>Gobiidae</taxon>
        <taxon>Gobionellinae</taxon>
        <taxon>Mugilogobius</taxon>
    </lineage>
</organism>
<sequence length="985" mass="106122">MAEPRKVPFVTISSFNAAPPVPEPGKKRRREDDGADITFGKDGGGSTAGKGAGGGGAHFGNTKGDDTCESKPTIRLNLPLSEPSERGSSEFNYTELTHSTHPQVKTVCSTAPKGLTPSLDPSDPFADDEKERREVEELARKFESKYGTGGAKKKKKDRMQDLIDIGFGYDETDPFIDNSEAKVKDGEERVIKKRRKKQDGGILEEKKPRKNKVPKSGVLALNAHRPEKKKRKKLMKDSLQLANMLRRFNREKEEMRKKNFAGGLQRPSPKLPTPNSSLLTSQPKPPGNNDCNMADLTSDPVVMSLLGTANNDILQDMMGDLDFGMLDSPHSPGQGENGSIGTGQKSRASQGSSLTPPLPGGLPAPLAKRIEDLRAASRQFDQEGRKKFFTLDMNNILLDIELQVQEQPSEVRSAVYSHLEAFVPCNKEALLKRLKKLSLNIQDDRLRTPLLKLKLAVCSVMPEQIARYNMDCIAKVAKQQEEGERNGSDEDDEEKPGKRVMGPRKKFVWDDKLRTLLCNLVRIKLNCYELEGKNSVSLEDYLKSFMETEVKPLWPKGWMQARMLFKESIMVHGHLTGYAAKKRIVSTPKPKPKLPEPAMWTQRATPSTTPSHWQLLRDLPSLQQNPFALAILGSAAKGLAQGESPPSPEAPKPPASHHPSPVLQQHKKNSVSSTPSSTPHYITTSTSSPLSRPTSLSASPSASPQATTCKCGSSQSQHVDSIHSPKPRPPATASPLMAPSSLMKGSSSKDSPLLLSSPQSRPHMLQSTQSHLTPKPYTPPRLPHATSHTPSQPQSNFITPMHATLTKPTHSSIASIIKLSPRAPSPAVSVSSSPALPQPPRSQAAANIHQYTPKSPAPFRPQFSGSPGAAGKPGPGSYTVPGQKSPAAQTRPGPGPGTPQGAKLVPSSPSSTTSPQITQGSTSGSSSLLGTSPSLPLGYGMLGSLVPVSLPFQFPSLLSLNSLGTASSSTTASGSTASSNAPFLH</sequence>
<evidence type="ECO:0000256" key="3">
    <source>
        <dbReference type="SAM" id="MobiDB-lite"/>
    </source>
</evidence>
<feature type="region of interest" description="Disordered" evidence="3">
    <location>
        <begin position="323"/>
        <end position="365"/>
    </location>
</feature>
<dbReference type="PANTHER" id="PTHR21669:SF42">
    <property type="entry name" value="SI:CH211-175L6.9 PROTEIN"/>
    <property type="match status" value="1"/>
</dbReference>
<feature type="region of interest" description="Disordered" evidence="3">
    <location>
        <begin position="586"/>
        <end position="611"/>
    </location>
</feature>
<dbReference type="Pfam" id="PF08729">
    <property type="entry name" value="HUN"/>
    <property type="match status" value="1"/>
</dbReference>
<feature type="compositionally biased region" description="Polar residues" evidence="3">
    <location>
        <begin position="710"/>
        <end position="719"/>
    </location>
</feature>
<feature type="compositionally biased region" description="Polar residues" evidence="3">
    <location>
        <begin position="786"/>
        <end position="798"/>
    </location>
</feature>
<feature type="compositionally biased region" description="Pro residues" evidence="3">
    <location>
        <begin position="645"/>
        <end position="656"/>
    </location>
</feature>
<feature type="compositionally biased region" description="Low complexity" evidence="3">
    <location>
        <begin position="823"/>
        <end position="835"/>
    </location>
</feature>
<gene>
    <name evidence="6" type="ORF">WMY93_003551</name>
</gene>
<comment type="caution">
    <text evidence="6">The sequence shown here is derived from an EMBL/GenBank/DDBJ whole genome shotgun (WGS) entry which is preliminary data.</text>
</comment>
<feature type="compositionally biased region" description="Polar residues" evidence="3">
    <location>
        <begin position="89"/>
        <end position="109"/>
    </location>
</feature>
<dbReference type="InterPro" id="IPR014840">
    <property type="entry name" value="HRD"/>
</dbReference>
<feature type="domain" description="Hpc2-related" evidence="4">
    <location>
        <begin position="154"/>
        <end position="181"/>
    </location>
</feature>
<dbReference type="GO" id="GO:0006325">
    <property type="term" value="P:chromatin organization"/>
    <property type="evidence" value="ECO:0007669"/>
    <property type="project" value="TreeGrafter"/>
</dbReference>
<reference evidence="7" key="1">
    <citation type="submission" date="2024-04" db="EMBL/GenBank/DDBJ databases">
        <title>Salinicola lusitanus LLJ914,a marine bacterium isolated from the Okinawa Trough.</title>
        <authorList>
            <person name="Li J."/>
        </authorList>
    </citation>
    <scope>NUCLEOTIDE SEQUENCE [LARGE SCALE GENOMIC DNA]</scope>
</reference>
<evidence type="ECO:0000259" key="5">
    <source>
        <dbReference type="Pfam" id="PF14075"/>
    </source>
</evidence>
<dbReference type="GO" id="GO:0005634">
    <property type="term" value="C:nucleus"/>
    <property type="evidence" value="ECO:0007669"/>
    <property type="project" value="TreeGrafter"/>
</dbReference>
<feature type="compositionally biased region" description="Polar residues" evidence="3">
    <location>
        <begin position="273"/>
        <end position="282"/>
    </location>
</feature>
<feature type="region of interest" description="Disordered" evidence="3">
    <location>
        <begin position="638"/>
        <end position="798"/>
    </location>
</feature>
<accession>A0AAW0PXR7</accession>
<evidence type="ECO:0000313" key="6">
    <source>
        <dbReference type="EMBL" id="KAK7940225.1"/>
    </source>
</evidence>
<feature type="compositionally biased region" description="Polar residues" evidence="3">
    <location>
        <begin position="670"/>
        <end position="682"/>
    </location>
</feature>
<feature type="compositionally biased region" description="Low complexity" evidence="3">
    <location>
        <begin position="683"/>
        <end position="708"/>
    </location>
</feature>
<dbReference type="Pfam" id="PF14075">
    <property type="entry name" value="UBN_AB"/>
    <property type="match status" value="1"/>
</dbReference>
<feature type="compositionally biased region" description="Low complexity" evidence="3">
    <location>
        <begin position="899"/>
        <end position="929"/>
    </location>
</feature>
<name>A0AAW0PXR7_9GOBI</name>
<dbReference type="EMBL" id="JBBPFD010000002">
    <property type="protein sequence ID" value="KAK7940225.1"/>
    <property type="molecule type" value="Genomic_DNA"/>
</dbReference>
<feature type="region of interest" description="Disordered" evidence="3">
    <location>
        <begin position="248"/>
        <end position="295"/>
    </location>
</feature>
<feature type="compositionally biased region" description="Basic and acidic residues" evidence="3">
    <location>
        <begin position="479"/>
        <end position="488"/>
    </location>
</feature>
<feature type="region of interest" description="Disordered" evidence="3">
    <location>
        <begin position="823"/>
        <end position="929"/>
    </location>
</feature>
<dbReference type="PANTHER" id="PTHR21669">
    <property type="entry name" value="CAPZ-INTERACTING PROTEIN AND RELATED PROTEINS"/>
    <property type="match status" value="1"/>
</dbReference>
<feature type="compositionally biased region" description="Low complexity" evidence="3">
    <location>
        <begin position="864"/>
        <end position="877"/>
    </location>
</feature>
<evidence type="ECO:0000259" key="4">
    <source>
        <dbReference type="Pfam" id="PF08729"/>
    </source>
</evidence>
<dbReference type="Proteomes" id="UP001460270">
    <property type="component" value="Unassembled WGS sequence"/>
</dbReference>
<dbReference type="AlphaFoldDB" id="A0AAW0PXR7"/>
<feature type="region of interest" description="Disordered" evidence="3">
    <location>
        <begin position="479"/>
        <end position="500"/>
    </location>
</feature>
<keyword evidence="7" id="KW-1185">Reference proteome</keyword>
<feature type="compositionally biased region" description="Low complexity" evidence="3">
    <location>
        <begin position="740"/>
        <end position="762"/>
    </location>
</feature>
<feature type="domain" description="Ubinuclein middle" evidence="5">
    <location>
        <begin position="358"/>
        <end position="566"/>
    </location>
</feature>